<protein>
    <submittedName>
        <fullName evidence="5">Alkaline phosphatase family protein</fullName>
    </submittedName>
</protein>
<dbReference type="Proteomes" id="UP000663637">
    <property type="component" value="Chromosome"/>
</dbReference>
<keyword evidence="3 4" id="KW-0732">Signal</keyword>
<evidence type="ECO:0000256" key="2">
    <source>
        <dbReference type="ARBA" id="ARBA00022723"/>
    </source>
</evidence>
<evidence type="ECO:0000256" key="4">
    <source>
        <dbReference type="SAM" id="SignalP"/>
    </source>
</evidence>
<name>A0ABX7K672_9SPHN</name>
<reference evidence="5 6" key="1">
    <citation type="submission" date="2020-09" db="EMBL/GenBank/DDBJ databases">
        <title>Complete genome sequence of altererythrobacter flavus SS-21NJ, isolated from Dongying oil sludge in Shandong province.</title>
        <authorList>
            <person name="Sun S."/>
            <person name="Zhang Z."/>
        </authorList>
    </citation>
    <scope>NUCLEOTIDE SEQUENCE [LARGE SCALE GENOMIC DNA]</scope>
    <source>
        <strain evidence="5 6">SS-21NJ</strain>
    </source>
</reference>
<dbReference type="PANTHER" id="PTHR10151">
    <property type="entry name" value="ECTONUCLEOTIDE PYROPHOSPHATASE/PHOSPHODIESTERASE"/>
    <property type="match status" value="1"/>
</dbReference>
<dbReference type="Pfam" id="PF01663">
    <property type="entry name" value="Phosphodiest"/>
    <property type="match status" value="1"/>
</dbReference>
<accession>A0ABX7K672</accession>
<dbReference type="InterPro" id="IPR026263">
    <property type="entry name" value="Alkaline_phosphatase_prok"/>
</dbReference>
<proteinExistence type="predicted"/>
<dbReference type="SUPFAM" id="SSF53649">
    <property type="entry name" value="Alkaline phosphatase-like"/>
    <property type="match status" value="1"/>
</dbReference>
<organism evidence="5 6">
    <name type="scientific">Tsuneonella flava</name>
    <dbReference type="NCBI Taxonomy" id="2055955"/>
    <lineage>
        <taxon>Bacteria</taxon>
        <taxon>Pseudomonadati</taxon>
        <taxon>Pseudomonadota</taxon>
        <taxon>Alphaproteobacteria</taxon>
        <taxon>Sphingomonadales</taxon>
        <taxon>Erythrobacteraceae</taxon>
        <taxon>Tsuneonella</taxon>
    </lineage>
</organism>
<dbReference type="RefSeq" id="WP_205441029.1">
    <property type="nucleotide sequence ID" value="NZ_CP061510.1"/>
</dbReference>
<feature type="signal peptide" evidence="4">
    <location>
        <begin position="1"/>
        <end position="19"/>
    </location>
</feature>
<dbReference type="EMBL" id="CP061510">
    <property type="protein sequence ID" value="QSB43725.1"/>
    <property type="molecule type" value="Genomic_DNA"/>
</dbReference>
<dbReference type="Gene3D" id="3.40.720.10">
    <property type="entry name" value="Alkaline Phosphatase, subunit A"/>
    <property type="match status" value="1"/>
</dbReference>
<gene>
    <name evidence="5" type="ORF">IDJ81_10125</name>
</gene>
<dbReference type="InterPro" id="IPR017850">
    <property type="entry name" value="Alkaline_phosphatase_core_sf"/>
</dbReference>
<feature type="chain" id="PRO_5046601960" evidence="4">
    <location>
        <begin position="20"/>
        <end position="563"/>
    </location>
</feature>
<sequence>MKTTRKLALSVAVSLGVLAASPGLGEETTPPAAPEKNDPPKLVLAISVDQFSADLFAQYRQTYTGGLKRLANAIVFPSGYQSHAATETCPGHSTIMTGSNPARTGIVANDWVDQSAARADKIIYCAEDEREAGTDHRNYVESAVHLLVPTLGERLKAISPASRNVAVSGKDRAALMMGGNNVDAIYFWKKGRFATLKGRTVEPGVEKINAELAPVFAAPDPDGLSVPESCHHLNRAIPVKDGGTVGTYHFNRPGAVDGAFRASPALDAWTVRVAEQVIDDMKLGQGKAPDVLSLGLSATDYIGHSFGNEGVEMCIQQASLDQTLGGLFSFLDAKGIDYMVMLTADHGGHDLPERVAMQAYPSATRIDDKLTADDIGAAIAADLGLPDGVKPLLARGPIGDFYLNRDLSGEMRDKVRAAAITRLKEYPQVAAVFDARELAQVPLPTGPVEEWTLEERARASFYAPRSGDIIVLLRKAVTPIAHPGPGYVATHGSPYDYDRRVPILFWRKGLSPFEQPLSVRTVDIEPTLAPFVGVTIPQGDIDGRCLDLDAGAASTCGLEPVTN</sequence>
<dbReference type="PANTHER" id="PTHR10151:SF120">
    <property type="entry name" value="BIS(5'-ADENOSYL)-TRIPHOSPHATASE"/>
    <property type="match status" value="1"/>
</dbReference>
<dbReference type="InterPro" id="IPR002591">
    <property type="entry name" value="Phosphodiest/P_Trfase"/>
</dbReference>
<evidence type="ECO:0000256" key="1">
    <source>
        <dbReference type="ARBA" id="ARBA00022553"/>
    </source>
</evidence>
<keyword evidence="6" id="KW-1185">Reference proteome</keyword>
<dbReference type="Gene3D" id="3.30.1360.150">
    <property type="match status" value="1"/>
</dbReference>
<keyword evidence="2" id="KW-0479">Metal-binding</keyword>
<keyword evidence="1" id="KW-0597">Phosphoprotein</keyword>
<evidence type="ECO:0000313" key="5">
    <source>
        <dbReference type="EMBL" id="QSB43725.1"/>
    </source>
</evidence>
<dbReference type="PIRSF" id="PIRSF031924">
    <property type="entry name" value="Pi-irrepressible_AP"/>
    <property type="match status" value="1"/>
</dbReference>
<dbReference type="CDD" id="cd16016">
    <property type="entry name" value="AP-SPAP"/>
    <property type="match status" value="1"/>
</dbReference>
<evidence type="ECO:0000256" key="3">
    <source>
        <dbReference type="ARBA" id="ARBA00022729"/>
    </source>
</evidence>
<evidence type="ECO:0000313" key="6">
    <source>
        <dbReference type="Proteomes" id="UP000663637"/>
    </source>
</evidence>